<evidence type="ECO:0000313" key="4">
    <source>
        <dbReference type="Proteomes" id="UP000324575"/>
    </source>
</evidence>
<feature type="region of interest" description="Disordered" evidence="1">
    <location>
        <begin position="138"/>
        <end position="162"/>
    </location>
</feature>
<reference evidence="3 4" key="1">
    <citation type="submission" date="2019-03" db="EMBL/GenBank/DDBJ databases">
        <title>Single cell metagenomics reveals metabolic interactions within the superorganism composed of flagellate Streblomastix strix and complex community of Bacteroidetes bacteria on its surface.</title>
        <authorList>
            <person name="Treitli S.C."/>
            <person name="Kolisko M."/>
            <person name="Husnik F."/>
            <person name="Keeling P."/>
            <person name="Hampl V."/>
        </authorList>
    </citation>
    <scope>NUCLEOTIDE SEQUENCE [LARGE SCALE GENOMIC DNA]</scope>
    <source>
        <strain evidence="3">St1</strain>
    </source>
</reference>
<evidence type="ECO:0000259" key="2">
    <source>
        <dbReference type="Pfam" id="PF13613"/>
    </source>
</evidence>
<accession>A0A5M8P348</accession>
<gene>
    <name evidence="3" type="ORF">EZS26_001011</name>
</gene>
<comment type="caution">
    <text evidence="3">The sequence shown here is derived from an EMBL/GenBank/DDBJ whole genome shotgun (WGS) entry which is preliminary data.</text>
</comment>
<organism evidence="3 4">
    <name type="scientific">Candidatus Ordinivivax streblomastigis</name>
    <dbReference type="NCBI Taxonomy" id="2540710"/>
    <lineage>
        <taxon>Bacteria</taxon>
        <taxon>Pseudomonadati</taxon>
        <taxon>Bacteroidota</taxon>
        <taxon>Bacteroidia</taxon>
        <taxon>Bacteroidales</taxon>
        <taxon>Candidatus Ordinivivax</taxon>
    </lineage>
</organism>
<dbReference type="AlphaFoldDB" id="A0A5M8P348"/>
<dbReference type="EMBL" id="SNRX01000005">
    <property type="protein sequence ID" value="KAA6302841.1"/>
    <property type="molecule type" value="Genomic_DNA"/>
</dbReference>
<feature type="compositionally biased region" description="Basic and acidic residues" evidence="1">
    <location>
        <begin position="138"/>
        <end position="153"/>
    </location>
</feature>
<name>A0A5M8P348_9BACT</name>
<evidence type="ECO:0000256" key="1">
    <source>
        <dbReference type="SAM" id="MobiDB-lite"/>
    </source>
</evidence>
<proteinExistence type="predicted"/>
<evidence type="ECO:0000313" key="3">
    <source>
        <dbReference type="EMBL" id="KAA6302841.1"/>
    </source>
</evidence>
<dbReference type="Pfam" id="PF13613">
    <property type="entry name" value="HTH_Tnp_4"/>
    <property type="match status" value="1"/>
</dbReference>
<protein>
    <recommendedName>
        <fullName evidence="2">Transposase Helix-turn-helix domain-containing protein</fullName>
    </recommendedName>
</protein>
<dbReference type="InterPro" id="IPR027805">
    <property type="entry name" value="Transposase_HTH_dom"/>
</dbReference>
<feature type="domain" description="Transposase Helix-turn-helix" evidence="2">
    <location>
        <begin position="64"/>
        <end position="111"/>
    </location>
</feature>
<sequence>MKYDKVRKNAPQLLSLTGFTIPEFESFLPPFQYEWEEYYSHYTLKGKVRERISYGRKTGLLPMISDKLLFILSYLKNNPLQEYHGATFGMTQPQCNAWIHLLSDILVKTLKTLESLPERNSVRMQRLLQSSEDVLLDGTERPIQRPMDSDRQKSCYSGKKNA</sequence>
<dbReference type="Proteomes" id="UP000324575">
    <property type="component" value="Unassembled WGS sequence"/>
</dbReference>